<evidence type="ECO:0000313" key="2">
    <source>
        <dbReference type="EMBL" id="GLK76514.1"/>
    </source>
</evidence>
<evidence type="ECO:0008006" key="4">
    <source>
        <dbReference type="Google" id="ProtNLM"/>
    </source>
</evidence>
<keyword evidence="1" id="KW-0472">Membrane</keyword>
<feature type="transmembrane region" description="Helical" evidence="1">
    <location>
        <begin position="77"/>
        <end position="95"/>
    </location>
</feature>
<evidence type="ECO:0000256" key="1">
    <source>
        <dbReference type="SAM" id="Phobius"/>
    </source>
</evidence>
<keyword evidence="3" id="KW-1185">Reference proteome</keyword>
<dbReference type="AlphaFoldDB" id="A0A9W6JI70"/>
<dbReference type="RefSeq" id="WP_271204393.1">
    <property type="nucleotide sequence ID" value="NZ_BSFK01000009.1"/>
</dbReference>
<proteinExistence type="predicted"/>
<protein>
    <recommendedName>
        <fullName evidence="4">Anti-sigma factor</fullName>
    </recommendedName>
</protein>
<evidence type="ECO:0000313" key="3">
    <source>
        <dbReference type="Proteomes" id="UP001143364"/>
    </source>
</evidence>
<dbReference type="EMBL" id="BSFK01000009">
    <property type="protein sequence ID" value="GLK76514.1"/>
    <property type="molecule type" value="Genomic_DNA"/>
</dbReference>
<reference evidence="2" key="1">
    <citation type="journal article" date="2014" name="Int. J. Syst. Evol. Microbiol.">
        <title>Complete genome sequence of Corynebacterium casei LMG S-19264T (=DSM 44701T), isolated from a smear-ripened cheese.</title>
        <authorList>
            <consortium name="US DOE Joint Genome Institute (JGI-PGF)"/>
            <person name="Walter F."/>
            <person name="Albersmeier A."/>
            <person name="Kalinowski J."/>
            <person name="Ruckert C."/>
        </authorList>
    </citation>
    <scope>NUCLEOTIDE SEQUENCE</scope>
    <source>
        <strain evidence="2">VKM B-2555</strain>
    </source>
</reference>
<comment type="caution">
    <text evidence="2">The sequence shown here is derived from an EMBL/GenBank/DDBJ whole genome shotgun (WGS) entry which is preliminary data.</text>
</comment>
<accession>A0A9W6JI70</accession>
<dbReference type="Proteomes" id="UP001143364">
    <property type="component" value="Unassembled WGS sequence"/>
</dbReference>
<reference evidence="2" key="2">
    <citation type="submission" date="2023-01" db="EMBL/GenBank/DDBJ databases">
        <authorList>
            <person name="Sun Q."/>
            <person name="Evtushenko L."/>
        </authorList>
    </citation>
    <scope>NUCLEOTIDE SEQUENCE</scope>
    <source>
        <strain evidence="2">VKM B-2555</strain>
    </source>
</reference>
<gene>
    <name evidence="2" type="ORF">GCM10008171_17680</name>
</gene>
<keyword evidence="1" id="KW-1133">Transmembrane helix</keyword>
<sequence>MTTIGWDEINAYVDRELDASASAAVAAAIAHDPSLAARVATMSKLKAEAVGLPAPTEAPPFPARPAGRRPVTSWRPLALAASIALLLAAGAGAWLSRAPGADPLAATVAAERGWLAGATPEASGAGVRVAVETGASSSLPDLSAAELRLAYLAADPVSDGRRGLFAGYVGPHGCRLGLWIGRGAARSAPEAVDVGDVRVRRWSADGASYALMSRGMDPLRLDRFAAVIADLAGPGRTLDDGLRIALKEASTSGGACTG</sequence>
<organism evidence="2 3">
    <name type="scientific">Methylopila jiangsuensis</name>
    <dbReference type="NCBI Taxonomy" id="586230"/>
    <lineage>
        <taxon>Bacteria</taxon>
        <taxon>Pseudomonadati</taxon>
        <taxon>Pseudomonadota</taxon>
        <taxon>Alphaproteobacteria</taxon>
        <taxon>Hyphomicrobiales</taxon>
        <taxon>Methylopilaceae</taxon>
        <taxon>Methylopila</taxon>
    </lineage>
</organism>
<keyword evidence="1" id="KW-0812">Transmembrane</keyword>
<name>A0A9W6JI70_9HYPH</name>